<keyword evidence="3" id="KW-1185">Reference proteome</keyword>
<accession>A0A7K1KLW9</accession>
<comment type="caution">
    <text evidence="2">The sequence shown here is derived from an EMBL/GenBank/DDBJ whole genome shotgun (WGS) entry which is preliminary data.</text>
</comment>
<feature type="transmembrane region" description="Helical" evidence="1">
    <location>
        <begin position="6"/>
        <end position="33"/>
    </location>
</feature>
<keyword evidence="1" id="KW-0472">Membrane</keyword>
<evidence type="ECO:0000256" key="1">
    <source>
        <dbReference type="SAM" id="Phobius"/>
    </source>
</evidence>
<evidence type="ECO:0000313" key="3">
    <source>
        <dbReference type="Proteomes" id="UP000461162"/>
    </source>
</evidence>
<proteinExistence type="predicted"/>
<keyword evidence="1" id="KW-0812">Transmembrane</keyword>
<evidence type="ECO:0000313" key="2">
    <source>
        <dbReference type="EMBL" id="MUM76892.1"/>
    </source>
</evidence>
<reference evidence="2 3" key="1">
    <citation type="submission" date="2019-11" db="EMBL/GenBank/DDBJ databases">
        <title>Pseudodesulfovibrio alkaliphilus, sp. nov., an alkaliphilic sulfate-reducing bacteria from mud volcano of Taman peninsula, Russia.</title>
        <authorList>
            <person name="Frolova A."/>
            <person name="Merkel A.Y."/>
            <person name="Slobodkin A.I."/>
        </authorList>
    </citation>
    <scope>NUCLEOTIDE SEQUENCE [LARGE SCALE GENOMIC DNA]</scope>
    <source>
        <strain evidence="2 3">F-1</strain>
    </source>
</reference>
<dbReference type="EMBL" id="WODC01000002">
    <property type="protein sequence ID" value="MUM76892.1"/>
    <property type="molecule type" value="Genomic_DNA"/>
</dbReference>
<gene>
    <name evidence="2" type="ORF">GKC30_04510</name>
</gene>
<dbReference type="RefSeq" id="WP_155932540.1">
    <property type="nucleotide sequence ID" value="NZ_WODC01000002.1"/>
</dbReference>
<feature type="transmembrane region" description="Helical" evidence="1">
    <location>
        <begin position="54"/>
        <end position="80"/>
    </location>
</feature>
<sequence>MLGTLLLIGMLVCGFLNVTPWILIPGAVVAGFLGMHYPPGKAAAARERGLYWKGVFGSMPLQAVFLAILFGVGWGISALIG</sequence>
<protein>
    <recommendedName>
        <fullName evidence="4">DUF456 domain-containing protein</fullName>
    </recommendedName>
</protein>
<keyword evidence="1" id="KW-1133">Transmembrane helix</keyword>
<dbReference type="Proteomes" id="UP000461162">
    <property type="component" value="Unassembled WGS sequence"/>
</dbReference>
<dbReference type="AlphaFoldDB" id="A0A7K1KLW9"/>
<organism evidence="2 3">
    <name type="scientific">Pseudodesulfovibrio alkaliphilus</name>
    <dbReference type="NCBI Taxonomy" id="2661613"/>
    <lineage>
        <taxon>Bacteria</taxon>
        <taxon>Pseudomonadati</taxon>
        <taxon>Thermodesulfobacteriota</taxon>
        <taxon>Desulfovibrionia</taxon>
        <taxon>Desulfovibrionales</taxon>
        <taxon>Desulfovibrionaceae</taxon>
    </lineage>
</organism>
<name>A0A7K1KLW9_9BACT</name>
<evidence type="ECO:0008006" key="4">
    <source>
        <dbReference type="Google" id="ProtNLM"/>
    </source>
</evidence>